<evidence type="ECO:0000259" key="3">
    <source>
        <dbReference type="PROSITE" id="PS50132"/>
    </source>
</evidence>
<gene>
    <name evidence="4" type="ORF">CONCODRAFT_74422</name>
</gene>
<evidence type="ECO:0000256" key="1">
    <source>
        <dbReference type="SAM" id="MobiDB-lite"/>
    </source>
</evidence>
<evidence type="ECO:0000313" key="4">
    <source>
        <dbReference type="EMBL" id="KXN65190.1"/>
    </source>
</evidence>
<protein>
    <recommendedName>
        <fullName evidence="3">RGS domain-containing protein</fullName>
    </recommendedName>
</protein>
<keyword evidence="2" id="KW-0812">Transmembrane</keyword>
<sequence>MFPGIFGLTDDYIINVVYLNWFLSFFMFLIYLVPFIQPNLNLYKNLESYNRSGNNQNDEGMEKGVSKPKLENILQDPVMFLDFKRFAANHFCVENVLFFERYAKLIQMCNIRNWTPSQNSSTGFGQSLSKLSSIGGATVVGNSIPNLQGIQNNRELSPIHSPIIVELSPKPESIPLEAEEFSKNPIVSEDVIIDECTKPMGFNHLNINIYNDDSDDNIIILSPDGKSHPIPPILGNKESNGHLRSTSNHNGNGNDNDDDDSDILPQFPEFNYFENDSSECVSLATCQKLELKSNNPIIKEIQTMYQDFIHPSSPLQLNLTATTRKQIQQEILKLEKKLTKSPNMKVDISVLEGWSEIYEEVYFPTLFEILGIRYKKTG</sequence>
<dbReference type="EMBL" id="KQ964952">
    <property type="protein sequence ID" value="KXN65190.1"/>
    <property type="molecule type" value="Genomic_DNA"/>
</dbReference>
<name>A0A137NR75_CONC2</name>
<keyword evidence="2" id="KW-0472">Membrane</keyword>
<dbReference type="Proteomes" id="UP000070444">
    <property type="component" value="Unassembled WGS sequence"/>
</dbReference>
<dbReference type="InterPro" id="IPR044926">
    <property type="entry name" value="RGS_subdomain_2"/>
</dbReference>
<proteinExistence type="predicted"/>
<reference evidence="4 5" key="1">
    <citation type="journal article" date="2015" name="Genome Biol. Evol.">
        <title>Phylogenomic analyses indicate that early fungi evolved digesting cell walls of algal ancestors of land plants.</title>
        <authorList>
            <person name="Chang Y."/>
            <person name="Wang S."/>
            <person name="Sekimoto S."/>
            <person name="Aerts A.L."/>
            <person name="Choi C."/>
            <person name="Clum A."/>
            <person name="LaButti K.M."/>
            <person name="Lindquist E.A."/>
            <person name="Yee Ngan C."/>
            <person name="Ohm R.A."/>
            <person name="Salamov A.A."/>
            <person name="Grigoriev I.V."/>
            <person name="Spatafora J.W."/>
            <person name="Berbee M.L."/>
        </authorList>
    </citation>
    <scope>NUCLEOTIDE SEQUENCE [LARGE SCALE GENOMIC DNA]</scope>
    <source>
        <strain evidence="4 5">NRRL 28638</strain>
    </source>
</reference>
<keyword evidence="2" id="KW-1133">Transmembrane helix</keyword>
<dbReference type="SUPFAM" id="SSF48097">
    <property type="entry name" value="Regulator of G-protein signaling, RGS"/>
    <property type="match status" value="1"/>
</dbReference>
<dbReference type="InterPro" id="IPR036305">
    <property type="entry name" value="RGS_sf"/>
</dbReference>
<accession>A0A137NR75</accession>
<dbReference type="Gene3D" id="1.10.167.10">
    <property type="entry name" value="Regulator of G-protein Signalling 4, domain 2"/>
    <property type="match status" value="2"/>
</dbReference>
<dbReference type="PROSITE" id="PS50132">
    <property type="entry name" value="RGS"/>
    <property type="match status" value="1"/>
</dbReference>
<dbReference type="InterPro" id="IPR016137">
    <property type="entry name" value="RGS"/>
</dbReference>
<dbReference type="AlphaFoldDB" id="A0A137NR75"/>
<dbReference type="OrthoDB" id="5591692at2759"/>
<keyword evidence="5" id="KW-1185">Reference proteome</keyword>
<feature type="region of interest" description="Disordered" evidence="1">
    <location>
        <begin position="221"/>
        <end position="267"/>
    </location>
</feature>
<evidence type="ECO:0000256" key="2">
    <source>
        <dbReference type="SAM" id="Phobius"/>
    </source>
</evidence>
<feature type="transmembrane region" description="Helical" evidence="2">
    <location>
        <begin position="12"/>
        <end position="36"/>
    </location>
</feature>
<organism evidence="4 5">
    <name type="scientific">Conidiobolus coronatus (strain ATCC 28846 / CBS 209.66 / NRRL 28638)</name>
    <name type="common">Delacroixia coronata</name>
    <dbReference type="NCBI Taxonomy" id="796925"/>
    <lineage>
        <taxon>Eukaryota</taxon>
        <taxon>Fungi</taxon>
        <taxon>Fungi incertae sedis</taxon>
        <taxon>Zoopagomycota</taxon>
        <taxon>Entomophthoromycotina</taxon>
        <taxon>Entomophthoromycetes</taxon>
        <taxon>Entomophthorales</taxon>
        <taxon>Ancylistaceae</taxon>
        <taxon>Conidiobolus</taxon>
    </lineage>
</organism>
<evidence type="ECO:0000313" key="5">
    <source>
        <dbReference type="Proteomes" id="UP000070444"/>
    </source>
</evidence>
<feature type="domain" description="RGS" evidence="3">
    <location>
        <begin position="69"/>
        <end position="105"/>
    </location>
</feature>